<dbReference type="InterPro" id="IPR000073">
    <property type="entry name" value="AB_hydrolase_1"/>
</dbReference>
<dbReference type="Proteomes" id="UP000672602">
    <property type="component" value="Unassembled WGS sequence"/>
</dbReference>
<dbReference type="PANTHER" id="PTHR43689:SF8">
    <property type="entry name" value="ALPHA_BETA-HYDROLASES SUPERFAMILY PROTEIN"/>
    <property type="match status" value="1"/>
</dbReference>
<sequence length="283" mass="30601">MSPDSLTIADSETFFVDIAETRLECVRHAPPRDGAHGGDATGGDTTGGDSAARPTIVMLHEGLGSVAMWKDFPAALATESGHPVLVYSRHGYGRSSRLAAPFGTDYMHREALETLPALLDRLGIESPILFGHSDGASIALIHAGGAGRAVAGLILEAPHVFVEDLTITSIEQAKTAFQTTDLVTKLGRYHDDADSSFRGWNDIWLHPEFRAWNIEEFLPQVVAPVLAIQGADDEYGTLDQLDAIERGATGRVEKLVLETCKHSPHRDRREAVLKAADDFLKAL</sequence>
<dbReference type="PANTHER" id="PTHR43689">
    <property type="entry name" value="HYDROLASE"/>
    <property type="match status" value="1"/>
</dbReference>
<feature type="domain" description="AB hydrolase-1" evidence="2">
    <location>
        <begin position="54"/>
        <end position="158"/>
    </location>
</feature>
<dbReference type="SUPFAM" id="SSF53474">
    <property type="entry name" value="alpha/beta-Hydrolases"/>
    <property type="match status" value="1"/>
</dbReference>
<dbReference type="Pfam" id="PF00561">
    <property type="entry name" value="Abhydrolase_1"/>
    <property type="match status" value="1"/>
</dbReference>
<feature type="region of interest" description="Disordered" evidence="1">
    <location>
        <begin position="28"/>
        <end position="50"/>
    </location>
</feature>
<evidence type="ECO:0000259" key="2">
    <source>
        <dbReference type="Pfam" id="PF00561"/>
    </source>
</evidence>
<evidence type="ECO:0000313" key="3">
    <source>
        <dbReference type="EMBL" id="MBP5856306.1"/>
    </source>
</evidence>
<evidence type="ECO:0000256" key="1">
    <source>
        <dbReference type="SAM" id="MobiDB-lite"/>
    </source>
</evidence>
<keyword evidence="3" id="KW-0378">Hydrolase</keyword>
<organism evidence="3 4">
    <name type="scientific">Marivibrio halodurans</name>
    <dbReference type="NCBI Taxonomy" id="2039722"/>
    <lineage>
        <taxon>Bacteria</taxon>
        <taxon>Pseudomonadati</taxon>
        <taxon>Pseudomonadota</taxon>
        <taxon>Alphaproteobacteria</taxon>
        <taxon>Rhodospirillales</taxon>
        <taxon>Rhodospirillaceae</taxon>
        <taxon>Marivibrio</taxon>
    </lineage>
</organism>
<dbReference type="EMBL" id="JAGMWN010000002">
    <property type="protein sequence ID" value="MBP5856306.1"/>
    <property type="molecule type" value="Genomic_DNA"/>
</dbReference>
<evidence type="ECO:0000313" key="4">
    <source>
        <dbReference type="Proteomes" id="UP000672602"/>
    </source>
</evidence>
<dbReference type="RefSeq" id="WP_210680892.1">
    <property type="nucleotide sequence ID" value="NZ_JAGMWN010000002.1"/>
</dbReference>
<protein>
    <submittedName>
        <fullName evidence="3">Alpha/beta hydrolase</fullName>
    </submittedName>
</protein>
<dbReference type="Gene3D" id="3.40.50.1820">
    <property type="entry name" value="alpha/beta hydrolase"/>
    <property type="match status" value="1"/>
</dbReference>
<keyword evidence="4" id="KW-1185">Reference proteome</keyword>
<proteinExistence type="predicted"/>
<dbReference type="GO" id="GO:0016787">
    <property type="term" value="F:hydrolase activity"/>
    <property type="evidence" value="ECO:0007669"/>
    <property type="project" value="UniProtKB-KW"/>
</dbReference>
<dbReference type="InterPro" id="IPR029058">
    <property type="entry name" value="AB_hydrolase_fold"/>
</dbReference>
<gene>
    <name evidence="3" type="ORF">KAJ83_04750</name>
</gene>
<feature type="compositionally biased region" description="Gly residues" evidence="1">
    <location>
        <begin position="37"/>
        <end position="46"/>
    </location>
</feature>
<name>A0A8J7V027_9PROT</name>
<dbReference type="AlphaFoldDB" id="A0A8J7V027"/>
<accession>A0A8J7V027</accession>
<comment type="caution">
    <text evidence="3">The sequence shown here is derived from an EMBL/GenBank/DDBJ whole genome shotgun (WGS) entry which is preliminary data.</text>
</comment>
<reference evidence="3" key="1">
    <citation type="submission" date="2021-04" db="EMBL/GenBank/DDBJ databases">
        <authorList>
            <person name="Zhang D.-C."/>
        </authorList>
    </citation>
    <scope>NUCLEOTIDE SEQUENCE</scope>
    <source>
        <strain evidence="3">CGMCC 1.15697</strain>
    </source>
</reference>